<reference evidence="1" key="1">
    <citation type="journal article" date="2020" name="Nature">
        <title>Isolation of an archaeon at the prokaryote-eukaryote interface.</title>
        <authorList>
            <person name="Imachi H."/>
            <person name="Nobu M.K."/>
            <person name="Nakahara N."/>
            <person name="Morono Y."/>
            <person name="Ogawara M."/>
            <person name="Takaki Y."/>
            <person name="Takano Y."/>
            <person name="Uematsu K."/>
            <person name="Ikuta T."/>
            <person name="Ito M."/>
            <person name="Matsui Y."/>
            <person name="Miyazaki M."/>
            <person name="Murata K."/>
            <person name="Saito Y."/>
            <person name="Sakai S."/>
            <person name="Song C."/>
            <person name="Tasumi E."/>
            <person name="Yamanaka Y."/>
            <person name="Yamaguchi T."/>
            <person name="Kamagata Y."/>
            <person name="Tamaki H."/>
            <person name="Takai K."/>
        </authorList>
    </citation>
    <scope>NUCLEOTIDE SEQUENCE [LARGE SCALE GENOMIC DNA]</scope>
    <source>
        <strain evidence="1">MK-D1</strain>
    </source>
</reference>
<evidence type="ECO:0000313" key="1">
    <source>
        <dbReference type="EMBL" id="QEE15013.1"/>
    </source>
</evidence>
<organism evidence="1">
    <name type="scientific">Promethearchaeum syntrophicum</name>
    <dbReference type="NCBI Taxonomy" id="2594042"/>
    <lineage>
        <taxon>Archaea</taxon>
        <taxon>Promethearchaeati</taxon>
        <taxon>Promethearchaeota</taxon>
        <taxon>Promethearchaeia</taxon>
        <taxon>Promethearchaeales</taxon>
        <taxon>Promethearchaeaceae</taxon>
        <taxon>Promethearchaeum</taxon>
    </lineage>
</organism>
<accession>A0A5B9D7L8</accession>
<dbReference type="EMBL" id="CP042905">
    <property type="protein sequence ID" value="QEE15013.1"/>
    <property type="molecule type" value="Genomic_DNA"/>
</dbReference>
<protein>
    <submittedName>
        <fullName evidence="1">Uncharacterized protein</fullName>
    </submittedName>
</protein>
<gene>
    <name evidence="1" type="ORF">DSAG12_00836</name>
</gene>
<dbReference type="AlphaFoldDB" id="A0A5B9D7L8"/>
<name>A0A5B9D7L8_9ARCH</name>
<sequence>MNHNEQSNHIDEMGYPKKLRKPEYNIKILALSAFFYSITNFFSTKIHQLR</sequence>
<proteinExistence type="predicted"/>